<dbReference type="GO" id="GO:0004864">
    <property type="term" value="F:protein phosphatase inhibitor activity"/>
    <property type="evidence" value="ECO:0007669"/>
    <property type="project" value="TreeGrafter"/>
</dbReference>
<dbReference type="GO" id="GO:0005737">
    <property type="term" value="C:cytoplasm"/>
    <property type="evidence" value="ECO:0007669"/>
    <property type="project" value="TreeGrafter"/>
</dbReference>
<dbReference type="GO" id="GO:0005634">
    <property type="term" value="C:nucleus"/>
    <property type="evidence" value="ECO:0007669"/>
    <property type="project" value="TreeGrafter"/>
</dbReference>
<dbReference type="GO" id="GO:0009738">
    <property type="term" value="P:abscisic acid-activated signaling pathway"/>
    <property type="evidence" value="ECO:0007669"/>
    <property type="project" value="TreeGrafter"/>
</dbReference>
<dbReference type="EMBL" id="SZYD01002445">
    <property type="protein sequence ID" value="KAC9534230.1"/>
    <property type="molecule type" value="Genomic_DNA"/>
</dbReference>
<dbReference type="GO" id="GO:0006952">
    <property type="term" value="P:defense response"/>
    <property type="evidence" value="ECO:0007669"/>
    <property type="project" value="InterPro"/>
</dbReference>
<dbReference type="Pfam" id="PF00407">
    <property type="entry name" value="Bet_v_1"/>
    <property type="match status" value="1"/>
</dbReference>
<keyword evidence="6" id="KW-1185">Reference proteome</keyword>
<dbReference type="InterPro" id="IPR000916">
    <property type="entry name" value="Bet_v_I/MLP"/>
</dbReference>
<dbReference type="Gene3D" id="3.30.530.20">
    <property type="match status" value="1"/>
</dbReference>
<dbReference type="AlphaFoldDB" id="A0A5N6LSW0"/>
<dbReference type="EMBL" id="SZYD01000018">
    <property type="protein sequence ID" value="KAD2804677.1"/>
    <property type="molecule type" value="Genomic_DNA"/>
</dbReference>
<sequence length="153" mass="16977">MSGKKSVEVEIKTSSSKAWSVYSSLKVCSVIQSHLGHLIGLDIVEGNGEEGTVAQITPNPDMTTLPPYKEKFTKIDHENKVKVLEVIEGGHLDLGFTCYRMIYEVIDTEKEDSTTVRVTIEYEGPEDVIATADITPVVKVLEVINDCIENDKY</sequence>
<dbReference type="PANTHER" id="PTHR31213">
    <property type="entry name" value="OS08G0374000 PROTEIN-RELATED"/>
    <property type="match status" value="1"/>
</dbReference>
<dbReference type="GO" id="GO:0010427">
    <property type="term" value="F:abscisic acid binding"/>
    <property type="evidence" value="ECO:0007669"/>
    <property type="project" value="TreeGrafter"/>
</dbReference>
<comment type="similarity">
    <text evidence="1">Belongs to the BetVI family.</text>
</comment>
<name>A0A5N6LSW0_9ASTR</name>
<dbReference type="OrthoDB" id="1879545at2759"/>
<proteinExistence type="inferred from homology"/>
<reference evidence="5 6" key="1">
    <citation type="submission" date="2019-05" db="EMBL/GenBank/DDBJ databases">
        <title>Mikania micrantha, genome provides insights into the molecular mechanism of rapid growth.</title>
        <authorList>
            <person name="Liu B."/>
        </authorList>
    </citation>
    <scope>NUCLEOTIDE SEQUENCE [LARGE SCALE GENOMIC DNA]</scope>
    <source>
        <strain evidence="5">NLD-2019</strain>
        <tissue evidence="5">Leaf</tissue>
    </source>
</reference>
<dbReference type="SUPFAM" id="SSF55961">
    <property type="entry name" value="Bet v1-like"/>
    <property type="match status" value="1"/>
</dbReference>
<evidence type="ECO:0000313" key="5">
    <source>
        <dbReference type="EMBL" id="KAD2804677.1"/>
    </source>
</evidence>
<feature type="domain" description="Bet v I/Major latex protein" evidence="3">
    <location>
        <begin position="2"/>
        <end position="129"/>
    </location>
</feature>
<dbReference type="GO" id="GO:0009820">
    <property type="term" value="P:alkaloid metabolic process"/>
    <property type="evidence" value="ECO:0007669"/>
    <property type="project" value="UniProtKB-KW"/>
</dbReference>
<evidence type="ECO:0000313" key="6">
    <source>
        <dbReference type="Proteomes" id="UP000326396"/>
    </source>
</evidence>
<dbReference type="InterPro" id="IPR050279">
    <property type="entry name" value="Plant_def-hormone_signal"/>
</dbReference>
<comment type="caution">
    <text evidence="5">The sequence shown here is derived from an EMBL/GenBank/DDBJ whole genome shotgun (WGS) entry which is preliminary data.</text>
</comment>
<evidence type="ECO:0000256" key="1">
    <source>
        <dbReference type="ARBA" id="ARBA00009744"/>
    </source>
</evidence>
<evidence type="ECO:0000313" key="4">
    <source>
        <dbReference type="EMBL" id="KAC9534230.1"/>
    </source>
</evidence>
<gene>
    <name evidence="5" type="ORF">E3N88_38054</name>
    <name evidence="4" type="ORF">E3N88_45673</name>
</gene>
<dbReference type="Proteomes" id="UP000326396">
    <property type="component" value="Linkage Group LG8"/>
</dbReference>
<organism evidence="5 6">
    <name type="scientific">Mikania micrantha</name>
    <name type="common">bitter vine</name>
    <dbReference type="NCBI Taxonomy" id="192012"/>
    <lineage>
        <taxon>Eukaryota</taxon>
        <taxon>Viridiplantae</taxon>
        <taxon>Streptophyta</taxon>
        <taxon>Embryophyta</taxon>
        <taxon>Tracheophyta</taxon>
        <taxon>Spermatophyta</taxon>
        <taxon>Magnoliopsida</taxon>
        <taxon>eudicotyledons</taxon>
        <taxon>Gunneridae</taxon>
        <taxon>Pentapetalae</taxon>
        <taxon>asterids</taxon>
        <taxon>campanulids</taxon>
        <taxon>Asterales</taxon>
        <taxon>Asteraceae</taxon>
        <taxon>Asteroideae</taxon>
        <taxon>Heliantheae alliance</taxon>
        <taxon>Eupatorieae</taxon>
        <taxon>Mikania</taxon>
    </lineage>
</organism>
<dbReference type="GO" id="GO:0038023">
    <property type="term" value="F:signaling receptor activity"/>
    <property type="evidence" value="ECO:0007669"/>
    <property type="project" value="TreeGrafter"/>
</dbReference>
<dbReference type="InterPro" id="IPR023393">
    <property type="entry name" value="START-like_dom_sf"/>
</dbReference>
<protein>
    <recommendedName>
        <fullName evidence="3">Bet v I/Major latex protein domain-containing protein</fullName>
    </recommendedName>
</protein>
<keyword evidence="2" id="KW-0017">Alkaloid metabolism</keyword>
<dbReference type="PANTHER" id="PTHR31213:SF19">
    <property type="entry name" value="BET V I_MAJOR LATEX PROTEIN DOMAIN-CONTAINING PROTEIN"/>
    <property type="match status" value="1"/>
</dbReference>
<evidence type="ECO:0000259" key="3">
    <source>
        <dbReference type="Pfam" id="PF00407"/>
    </source>
</evidence>
<evidence type="ECO:0000256" key="2">
    <source>
        <dbReference type="ARBA" id="ARBA00022589"/>
    </source>
</evidence>
<accession>A0A5N6LSW0</accession>